<evidence type="ECO:0008006" key="4">
    <source>
        <dbReference type="Google" id="ProtNLM"/>
    </source>
</evidence>
<protein>
    <recommendedName>
        <fullName evidence="4">Phytanoyl-CoA dioxygenase-like protein</fullName>
    </recommendedName>
</protein>
<dbReference type="GO" id="GO:0001561">
    <property type="term" value="P:fatty acid alpha-oxidation"/>
    <property type="evidence" value="ECO:0007669"/>
    <property type="project" value="InterPro"/>
</dbReference>
<dbReference type="GO" id="GO:0048244">
    <property type="term" value="F:phytanoyl-CoA dioxygenase activity"/>
    <property type="evidence" value="ECO:0007669"/>
    <property type="project" value="InterPro"/>
</dbReference>
<sequence length="409" mass="44674">MNGVADTNGHTPSKTNGRHPSKTAIPPRLFSTSNPPSLQEFKDLTTKSTCPAYPLATTITSNIPIYTLPPYSSLTPSQLSALQDEWNHILLSGPGVFVTKNLFPSAPLLSRVNAAFSQIIASERSSSAPKGDHFATSGANDRIWNSFSKHGLTDPCSFVTYYSNPYLPLIASAWLGPHHRLTAQVNIVKPGSAPQISHRDYHLGFQSALSCSAFPRAAQVASQFLTLQGAVAHSDMPVESGPTRLLPFSQMFEEGYMAYRLAGFQEFFAEQYVSMPLSLGDGLFFNPALFHAAGENESRDVMRSANLLQISSAFGKTMESVDTLSLLEACWEELVLLYRGEGMSVRVQALIGHLAEGYPFPTNLDRRVPGPGGMAPESERDVLRRGLERGASREEVLGEIRRVREDARA</sequence>
<proteinExistence type="predicted"/>
<evidence type="ECO:0000256" key="1">
    <source>
        <dbReference type="SAM" id="MobiDB-lite"/>
    </source>
</evidence>
<keyword evidence="3" id="KW-1185">Reference proteome</keyword>
<dbReference type="EMBL" id="MU004328">
    <property type="protein sequence ID" value="KAF2657186.1"/>
    <property type="molecule type" value="Genomic_DNA"/>
</dbReference>
<dbReference type="Gene3D" id="2.60.120.620">
    <property type="entry name" value="q2cbj1_9rhob like domain"/>
    <property type="match status" value="1"/>
</dbReference>
<feature type="region of interest" description="Disordered" evidence="1">
    <location>
        <begin position="1"/>
        <end position="33"/>
    </location>
</feature>
<dbReference type="OrthoDB" id="187894at2759"/>
<name>A0A6A6TBJ5_9PLEO</name>
<dbReference type="Proteomes" id="UP000799324">
    <property type="component" value="Unassembled WGS sequence"/>
</dbReference>
<dbReference type="InterPro" id="IPR047128">
    <property type="entry name" value="PhyH"/>
</dbReference>
<gene>
    <name evidence="2" type="ORF">K491DRAFT_691386</name>
</gene>
<organism evidence="2 3">
    <name type="scientific">Lophiostoma macrostomum CBS 122681</name>
    <dbReference type="NCBI Taxonomy" id="1314788"/>
    <lineage>
        <taxon>Eukaryota</taxon>
        <taxon>Fungi</taxon>
        <taxon>Dikarya</taxon>
        <taxon>Ascomycota</taxon>
        <taxon>Pezizomycotina</taxon>
        <taxon>Dothideomycetes</taxon>
        <taxon>Pleosporomycetidae</taxon>
        <taxon>Pleosporales</taxon>
        <taxon>Lophiostomataceae</taxon>
        <taxon>Lophiostoma</taxon>
    </lineage>
</organism>
<dbReference type="InterPro" id="IPR008775">
    <property type="entry name" value="Phytyl_CoA_dOase-like"/>
</dbReference>
<dbReference type="AlphaFoldDB" id="A0A6A6TBJ5"/>
<evidence type="ECO:0000313" key="2">
    <source>
        <dbReference type="EMBL" id="KAF2657186.1"/>
    </source>
</evidence>
<dbReference type="SUPFAM" id="SSF51197">
    <property type="entry name" value="Clavaminate synthase-like"/>
    <property type="match status" value="1"/>
</dbReference>
<dbReference type="Pfam" id="PF05721">
    <property type="entry name" value="PhyH"/>
    <property type="match status" value="1"/>
</dbReference>
<reference evidence="2" key="1">
    <citation type="journal article" date="2020" name="Stud. Mycol.">
        <title>101 Dothideomycetes genomes: a test case for predicting lifestyles and emergence of pathogens.</title>
        <authorList>
            <person name="Haridas S."/>
            <person name="Albert R."/>
            <person name="Binder M."/>
            <person name="Bloem J."/>
            <person name="Labutti K."/>
            <person name="Salamov A."/>
            <person name="Andreopoulos B."/>
            <person name="Baker S."/>
            <person name="Barry K."/>
            <person name="Bills G."/>
            <person name="Bluhm B."/>
            <person name="Cannon C."/>
            <person name="Castanera R."/>
            <person name="Culley D."/>
            <person name="Daum C."/>
            <person name="Ezra D."/>
            <person name="Gonzalez J."/>
            <person name="Henrissat B."/>
            <person name="Kuo A."/>
            <person name="Liang C."/>
            <person name="Lipzen A."/>
            <person name="Lutzoni F."/>
            <person name="Magnuson J."/>
            <person name="Mondo S."/>
            <person name="Nolan M."/>
            <person name="Ohm R."/>
            <person name="Pangilinan J."/>
            <person name="Park H.-J."/>
            <person name="Ramirez L."/>
            <person name="Alfaro M."/>
            <person name="Sun H."/>
            <person name="Tritt A."/>
            <person name="Yoshinaga Y."/>
            <person name="Zwiers L.-H."/>
            <person name="Turgeon B."/>
            <person name="Goodwin S."/>
            <person name="Spatafora J."/>
            <person name="Crous P."/>
            <person name="Grigoriev I."/>
        </authorList>
    </citation>
    <scope>NUCLEOTIDE SEQUENCE</scope>
    <source>
        <strain evidence="2">CBS 122681</strain>
    </source>
</reference>
<evidence type="ECO:0000313" key="3">
    <source>
        <dbReference type="Proteomes" id="UP000799324"/>
    </source>
</evidence>
<dbReference type="PANTHER" id="PTHR21308:SF8">
    <property type="entry name" value="PHYTANOYL-COA DIOXYGENASE FAMILY PROTEIN (AFU_ORTHOLOGUE AFUA_2G09620)"/>
    <property type="match status" value="1"/>
</dbReference>
<accession>A0A6A6TBJ5</accession>
<dbReference type="PANTHER" id="PTHR21308">
    <property type="entry name" value="PHYTANOYL-COA ALPHA-HYDROXYLASE"/>
    <property type="match status" value="1"/>
</dbReference>